<evidence type="ECO:0000313" key="3">
    <source>
        <dbReference type="Proteomes" id="UP001501588"/>
    </source>
</evidence>
<dbReference type="InterPro" id="IPR016181">
    <property type="entry name" value="Acyl_CoA_acyltransferase"/>
</dbReference>
<comment type="caution">
    <text evidence="2">The sequence shown here is derived from an EMBL/GenBank/DDBJ whole genome shotgun (WGS) entry which is preliminary data.</text>
</comment>
<feature type="domain" description="BioF2-like acetyltransferase" evidence="1">
    <location>
        <begin position="169"/>
        <end position="315"/>
    </location>
</feature>
<dbReference type="EMBL" id="BAAAFZ010000060">
    <property type="protein sequence ID" value="GAA0594730.1"/>
    <property type="molecule type" value="Genomic_DNA"/>
</dbReference>
<dbReference type="InterPro" id="IPR038740">
    <property type="entry name" value="BioF2-like_GNAT_dom"/>
</dbReference>
<reference evidence="3" key="1">
    <citation type="journal article" date="2019" name="Int. J. Syst. Evol. Microbiol.">
        <title>The Global Catalogue of Microorganisms (GCM) 10K type strain sequencing project: providing services to taxonomists for standard genome sequencing and annotation.</title>
        <authorList>
            <consortium name="The Broad Institute Genomics Platform"/>
            <consortium name="The Broad Institute Genome Sequencing Center for Infectious Disease"/>
            <person name="Wu L."/>
            <person name="Ma J."/>
        </authorList>
    </citation>
    <scope>NUCLEOTIDE SEQUENCE [LARGE SCALE GENOMIC DNA]</scope>
    <source>
        <strain evidence="3">JCM 9933</strain>
    </source>
</reference>
<evidence type="ECO:0000259" key="1">
    <source>
        <dbReference type="Pfam" id="PF13480"/>
    </source>
</evidence>
<dbReference type="SUPFAM" id="SSF55729">
    <property type="entry name" value="Acyl-CoA N-acyltransferases (Nat)"/>
    <property type="match status" value="1"/>
</dbReference>
<sequence length="337" mass="35462">MRAEVLATDAALRALAPEWEALWRRAGDRATPFQSPAWLLPWWRAFGTGRARVAALRGGDGLLLGLLPLYLLEEGHETKLLPIGVGVSDHLDALLDPDAPSGAAGRLLAAALADSPEVTSCDLLELPPGAALRDAPAPPGWDDGGAQPAAPCPVLELPPGAALPDVLSRKRRASLRNARNRAEAAGGLTVQTATADTLDGCLDALFALHRARWDARGEPGGVLADPRVPAMHRDAAPALLALGVLRLQVLRLGGIPAAAHCALVSGGRVLLYLSGFDTSRARESPGAILLGELIAWAVAGGMRELHFLRGDEDYKYAWGAVDRFNASRRLSPPARAP</sequence>
<protein>
    <submittedName>
        <fullName evidence="2">GNAT family N-acetyltransferase</fullName>
    </submittedName>
</protein>
<gene>
    <name evidence="2" type="ORF">GCM10009416_36230</name>
</gene>
<evidence type="ECO:0000313" key="2">
    <source>
        <dbReference type="EMBL" id="GAA0594730.1"/>
    </source>
</evidence>
<dbReference type="Proteomes" id="UP001501588">
    <property type="component" value="Unassembled WGS sequence"/>
</dbReference>
<dbReference type="Pfam" id="PF13480">
    <property type="entry name" value="Acetyltransf_6"/>
    <property type="match status" value="1"/>
</dbReference>
<dbReference type="Gene3D" id="3.40.630.30">
    <property type="match status" value="1"/>
</dbReference>
<keyword evidence="3" id="KW-1185">Reference proteome</keyword>
<proteinExistence type="predicted"/>
<organism evidence="2 3">
    <name type="scientific">Craurococcus roseus</name>
    <dbReference type="NCBI Taxonomy" id="77585"/>
    <lineage>
        <taxon>Bacteria</taxon>
        <taxon>Pseudomonadati</taxon>
        <taxon>Pseudomonadota</taxon>
        <taxon>Alphaproteobacteria</taxon>
        <taxon>Acetobacterales</taxon>
        <taxon>Acetobacteraceae</taxon>
        <taxon>Craurococcus</taxon>
    </lineage>
</organism>
<accession>A0ABP3QPE5</accession>
<dbReference type="RefSeq" id="WP_343896792.1">
    <property type="nucleotide sequence ID" value="NZ_BAAAFZ010000060.1"/>
</dbReference>
<name>A0ABP3QPE5_9PROT</name>